<protein>
    <submittedName>
        <fullName evidence="14">Polynucleotide adenylyltransferase region</fullName>
    </submittedName>
</protein>
<evidence type="ECO:0000259" key="13">
    <source>
        <dbReference type="Pfam" id="PF01743"/>
    </source>
</evidence>
<dbReference type="PANTHER" id="PTHR47788:SF1">
    <property type="entry name" value="A-ADDING TRNA NUCLEOTIDYLTRANSFERASE"/>
    <property type="match status" value="1"/>
</dbReference>
<dbReference type="eggNOG" id="COG0617">
    <property type="taxonomic scope" value="Bacteria"/>
</dbReference>
<dbReference type="InterPro" id="IPR043519">
    <property type="entry name" value="NT_sf"/>
</dbReference>
<organism evidence="14">
    <name type="scientific">Solibacter usitatus (strain Ellin6076)</name>
    <dbReference type="NCBI Taxonomy" id="234267"/>
    <lineage>
        <taxon>Bacteria</taxon>
        <taxon>Pseudomonadati</taxon>
        <taxon>Acidobacteriota</taxon>
        <taxon>Terriglobia</taxon>
        <taxon>Bryobacterales</taxon>
        <taxon>Solibacteraceae</taxon>
        <taxon>Candidatus Solibacter</taxon>
    </lineage>
</organism>
<dbReference type="Pfam" id="PF01743">
    <property type="entry name" value="PolyA_pol"/>
    <property type="match status" value="1"/>
</dbReference>
<evidence type="ECO:0000256" key="11">
    <source>
        <dbReference type="RuleBase" id="RU003953"/>
    </source>
</evidence>
<dbReference type="GO" id="GO:0000049">
    <property type="term" value="F:tRNA binding"/>
    <property type="evidence" value="ECO:0007669"/>
    <property type="project" value="UniProtKB-KW"/>
</dbReference>
<accession>Q01SN7</accession>
<evidence type="ECO:0000256" key="3">
    <source>
        <dbReference type="ARBA" id="ARBA00022555"/>
    </source>
</evidence>
<dbReference type="STRING" id="234267.Acid_6407"/>
<feature type="domain" description="Poly A polymerase head" evidence="13">
    <location>
        <begin position="35"/>
        <end position="162"/>
    </location>
</feature>
<keyword evidence="3" id="KW-0820">tRNA-binding</keyword>
<evidence type="ECO:0000256" key="2">
    <source>
        <dbReference type="ARBA" id="ARBA00007265"/>
    </source>
</evidence>
<proteinExistence type="inferred from homology"/>
<dbReference type="GO" id="GO:0008033">
    <property type="term" value="P:tRNA processing"/>
    <property type="evidence" value="ECO:0007669"/>
    <property type="project" value="UniProtKB-KW"/>
</dbReference>
<name>Q01SN7_SOLUE</name>
<dbReference type="SUPFAM" id="SSF81891">
    <property type="entry name" value="Poly A polymerase C-terminal region-like"/>
    <property type="match status" value="1"/>
</dbReference>
<gene>
    <name evidence="14" type="ordered locus">Acid_6407</name>
</gene>
<dbReference type="GO" id="GO:0016779">
    <property type="term" value="F:nucleotidyltransferase activity"/>
    <property type="evidence" value="ECO:0007669"/>
    <property type="project" value="UniProtKB-KW"/>
</dbReference>
<evidence type="ECO:0000256" key="12">
    <source>
        <dbReference type="SAM" id="MobiDB-lite"/>
    </source>
</evidence>
<keyword evidence="8" id="KW-0547">Nucleotide-binding</keyword>
<dbReference type="EMBL" id="CP000473">
    <property type="protein sequence ID" value="ABJ87333.1"/>
    <property type="molecule type" value="Genomic_DNA"/>
</dbReference>
<evidence type="ECO:0000256" key="4">
    <source>
        <dbReference type="ARBA" id="ARBA00022679"/>
    </source>
</evidence>
<keyword evidence="6 14" id="KW-0548">Nucleotidyltransferase</keyword>
<dbReference type="GO" id="GO:0046872">
    <property type="term" value="F:metal ion binding"/>
    <property type="evidence" value="ECO:0007669"/>
    <property type="project" value="UniProtKB-KW"/>
</dbReference>
<keyword evidence="7" id="KW-0479">Metal-binding</keyword>
<dbReference type="InterPro" id="IPR002646">
    <property type="entry name" value="PolA_pol_head_dom"/>
</dbReference>
<keyword evidence="4 11" id="KW-0808">Transferase</keyword>
<dbReference type="KEGG" id="sus:Acid_6407"/>
<dbReference type="HOGENOM" id="CLU_015961_5_1_0"/>
<sequence length="437" mass="48629">MSDYIYMLESHLSPDQNRAVEDVQAAAGMVNVNVFLTGGAMRDMIAGFRIRDLDFVVEGNALKMAKAICEKTGATLVSSDENRKTAEIVFPSGVTAQIGMSRQEKYARSGGKPQVTPATIQEDLRGRDFTANAIALSLNRASRGLLLDPMNGLADIERKELRAVSTYGFYDDPTRLLRLVRFKVRLGFTIEERTQMQVANAREAEVEKRIPAKALGEELKRISAEDNPTEILKGLEEAGLLAMFSPVLFGKLNLASLAKLEKALHVLPDDARWRAARWGTFMHAATEKLSPKDKQALIKATELAKSDVDAWQKTEAHAKKLEAALRSPKIRKPSHVYHIVAAAAPEDVLFVLYHSALKPVQERLRNHYQKYLPMVQEITPEEWATVEGKPGTPKYTKAREDFISERVNRKPPKPVEEVPPTEPPVPEPMGSGRGRGR</sequence>
<evidence type="ECO:0000256" key="9">
    <source>
        <dbReference type="ARBA" id="ARBA00022842"/>
    </source>
</evidence>
<evidence type="ECO:0000256" key="7">
    <source>
        <dbReference type="ARBA" id="ARBA00022723"/>
    </source>
</evidence>
<keyword evidence="10 11" id="KW-0694">RNA-binding</keyword>
<dbReference type="InterPro" id="IPR052390">
    <property type="entry name" value="tRNA_nt/polyA_polymerase"/>
</dbReference>
<keyword evidence="5" id="KW-0819">tRNA processing</keyword>
<feature type="compositionally biased region" description="Basic and acidic residues" evidence="12">
    <location>
        <begin position="397"/>
        <end position="416"/>
    </location>
</feature>
<keyword evidence="9" id="KW-0460">Magnesium</keyword>
<evidence type="ECO:0000256" key="10">
    <source>
        <dbReference type="ARBA" id="ARBA00022884"/>
    </source>
</evidence>
<evidence type="ECO:0000313" key="14">
    <source>
        <dbReference type="EMBL" id="ABJ87333.1"/>
    </source>
</evidence>
<dbReference type="CDD" id="cd05398">
    <property type="entry name" value="NT_ClassII-CCAase"/>
    <property type="match status" value="1"/>
</dbReference>
<dbReference type="PANTHER" id="PTHR47788">
    <property type="entry name" value="POLYA POLYMERASE"/>
    <property type="match status" value="1"/>
</dbReference>
<evidence type="ECO:0000256" key="6">
    <source>
        <dbReference type="ARBA" id="ARBA00022695"/>
    </source>
</evidence>
<dbReference type="OrthoDB" id="9805698at2"/>
<dbReference type="InParanoid" id="Q01SN7"/>
<comment type="similarity">
    <text evidence="2 11">Belongs to the tRNA nucleotidyltransferase/poly(A) polymerase family.</text>
</comment>
<dbReference type="Gene3D" id="3.30.460.10">
    <property type="entry name" value="Beta Polymerase, domain 2"/>
    <property type="match status" value="1"/>
</dbReference>
<evidence type="ECO:0000256" key="8">
    <source>
        <dbReference type="ARBA" id="ARBA00022741"/>
    </source>
</evidence>
<comment type="cofactor">
    <cofactor evidence="1">
        <name>Mg(2+)</name>
        <dbReference type="ChEBI" id="CHEBI:18420"/>
    </cofactor>
</comment>
<dbReference type="AlphaFoldDB" id="Q01SN7"/>
<dbReference type="Gene3D" id="1.10.3090.10">
    <property type="entry name" value="cca-adding enzyme, domain 2"/>
    <property type="match status" value="1"/>
</dbReference>
<reference evidence="14" key="1">
    <citation type="submission" date="2006-10" db="EMBL/GenBank/DDBJ databases">
        <title>Complete sequence of Solibacter usitatus Ellin6076.</title>
        <authorList>
            <consortium name="US DOE Joint Genome Institute"/>
            <person name="Copeland A."/>
            <person name="Lucas S."/>
            <person name="Lapidus A."/>
            <person name="Barry K."/>
            <person name="Detter J.C."/>
            <person name="Glavina del Rio T."/>
            <person name="Hammon N."/>
            <person name="Israni S."/>
            <person name="Dalin E."/>
            <person name="Tice H."/>
            <person name="Pitluck S."/>
            <person name="Thompson L.S."/>
            <person name="Brettin T."/>
            <person name="Bruce D."/>
            <person name="Han C."/>
            <person name="Tapia R."/>
            <person name="Gilna P."/>
            <person name="Schmutz J."/>
            <person name="Larimer F."/>
            <person name="Land M."/>
            <person name="Hauser L."/>
            <person name="Kyrpides N."/>
            <person name="Mikhailova N."/>
            <person name="Janssen P.H."/>
            <person name="Kuske C.R."/>
            <person name="Richardson P."/>
        </authorList>
    </citation>
    <scope>NUCLEOTIDE SEQUENCE</scope>
    <source>
        <strain evidence="14">Ellin6076</strain>
    </source>
</reference>
<dbReference type="GO" id="GO:0000166">
    <property type="term" value="F:nucleotide binding"/>
    <property type="evidence" value="ECO:0007669"/>
    <property type="project" value="UniProtKB-KW"/>
</dbReference>
<evidence type="ECO:0000256" key="1">
    <source>
        <dbReference type="ARBA" id="ARBA00001946"/>
    </source>
</evidence>
<evidence type="ECO:0000256" key="5">
    <source>
        <dbReference type="ARBA" id="ARBA00022694"/>
    </source>
</evidence>
<feature type="region of interest" description="Disordered" evidence="12">
    <location>
        <begin position="387"/>
        <end position="437"/>
    </location>
</feature>
<dbReference type="SUPFAM" id="SSF81301">
    <property type="entry name" value="Nucleotidyltransferase"/>
    <property type="match status" value="1"/>
</dbReference>